<keyword evidence="3" id="KW-1185">Reference proteome</keyword>
<dbReference type="Proteomes" id="UP000886595">
    <property type="component" value="Unassembled WGS sequence"/>
</dbReference>
<reference evidence="2 3" key="1">
    <citation type="submission" date="2020-02" db="EMBL/GenBank/DDBJ databases">
        <authorList>
            <person name="Ma Q."/>
            <person name="Huang Y."/>
            <person name="Song X."/>
            <person name="Pei D."/>
        </authorList>
    </citation>
    <scope>NUCLEOTIDE SEQUENCE [LARGE SCALE GENOMIC DNA]</scope>
    <source>
        <strain evidence="2">Sxm20200214</strain>
        <tissue evidence="2">Leaf</tissue>
    </source>
</reference>
<organism evidence="2 3">
    <name type="scientific">Brassica carinata</name>
    <name type="common">Ethiopian mustard</name>
    <name type="synonym">Abyssinian cabbage</name>
    <dbReference type="NCBI Taxonomy" id="52824"/>
    <lineage>
        <taxon>Eukaryota</taxon>
        <taxon>Viridiplantae</taxon>
        <taxon>Streptophyta</taxon>
        <taxon>Embryophyta</taxon>
        <taxon>Tracheophyta</taxon>
        <taxon>Spermatophyta</taxon>
        <taxon>Magnoliopsida</taxon>
        <taxon>eudicotyledons</taxon>
        <taxon>Gunneridae</taxon>
        <taxon>Pentapetalae</taxon>
        <taxon>rosids</taxon>
        <taxon>malvids</taxon>
        <taxon>Brassicales</taxon>
        <taxon>Brassicaceae</taxon>
        <taxon>Brassiceae</taxon>
        <taxon>Brassica</taxon>
    </lineage>
</organism>
<protein>
    <submittedName>
        <fullName evidence="2">Uncharacterized protein</fullName>
    </submittedName>
</protein>
<comment type="caution">
    <text evidence="2">The sequence shown here is derived from an EMBL/GenBank/DDBJ whole genome shotgun (WGS) entry which is preliminary data.</text>
</comment>
<accession>A0A8X7VBL1</accession>
<evidence type="ECO:0000256" key="1">
    <source>
        <dbReference type="SAM" id="MobiDB-lite"/>
    </source>
</evidence>
<sequence>MLRIVSYDSPPYHKKAKPIGGSASQENIQQLSKEAMISAPVKKNKGTWLKKNWISCDPELIFLTDGARKGVILILNYAIRGEGDRAMLCSKRS</sequence>
<dbReference type="EMBL" id="JAAMPC010000006">
    <property type="protein sequence ID" value="KAG2308324.1"/>
    <property type="molecule type" value="Genomic_DNA"/>
</dbReference>
<evidence type="ECO:0000313" key="2">
    <source>
        <dbReference type="EMBL" id="KAG2308324.1"/>
    </source>
</evidence>
<gene>
    <name evidence="2" type="ORF">Bca52824_028072</name>
</gene>
<dbReference type="AlphaFoldDB" id="A0A8X7VBL1"/>
<evidence type="ECO:0000313" key="3">
    <source>
        <dbReference type="Proteomes" id="UP000886595"/>
    </source>
</evidence>
<name>A0A8X7VBL1_BRACI</name>
<feature type="region of interest" description="Disordered" evidence="1">
    <location>
        <begin position="1"/>
        <end position="24"/>
    </location>
</feature>
<proteinExistence type="predicted"/>